<feature type="region of interest" description="Disordered" evidence="10">
    <location>
        <begin position="484"/>
        <end position="541"/>
    </location>
</feature>
<dbReference type="PANTHER" id="PTHR21311:SF0">
    <property type="entry name" value="CONSERVED OLIGOMERIC GOLGI COMPLEX SUBUNIT 8"/>
    <property type="match status" value="1"/>
</dbReference>
<reference evidence="11 12" key="1">
    <citation type="submission" date="2021-03" db="EMBL/GenBank/DDBJ databases">
        <authorList>
            <person name="King G.J."/>
            <person name="Bancroft I."/>
            <person name="Baten A."/>
            <person name="Bloomfield J."/>
            <person name="Borpatragohain P."/>
            <person name="He Z."/>
            <person name="Irish N."/>
            <person name="Irwin J."/>
            <person name="Liu K."/>
            <person name="Mauleon R.P."/>
            <person name="Moore J."/>
            <person name="Morris R."/>
            <person name="Ostergaard L."/>
            <person name="Wang B."/>
            <person name="Wells R."/>
        </authorList>
    </citation>
    <scope>NUCLEOTIDE SEQUENCE [LARGE SCALE GENOMIC DNA]</scope>
    <source>
        <strain evidence="11">R-o-18</strain>
        <tissue evidence="11">Leaf</tissue>
    </source>
</reference>
<evidence type="ECO:0000256" key="7">
    <source>
        <dbReference type="ARBA" id="ARBA00023136"/>
    </source>
</evidence>
<dbReference type="InterPro" id="IPR016159">
    <property type="entry name" value="Cullin_repeat-like_dom_sf"/>
</dbReference>
<dbReference type="Pfam" id="PF04124">
    <property type="entry name" value="Dor1"/>
    <property type="match status" value="1"/>
</dbReference>
<organism evidence="11 12">
    <name type="scientific">Brassica rapa subsp. trilocularis</name>
    <dbReference type="NCBI Taxonomy" id="1813537"/>
    <lineage>
        <taxon>Eukaryota</taxon>
        <taxon>Viridiplantae</taxon>
        <taxon>Streptophyta</taxon>
        <taxon>Embryophyta</taxon>
        <taxon>Tracheophyta</taxon>
        <taxon>Spermatophyta</taxon>
        <taxon>Magnoliopsida</taxon>
        <taxon>eudicotyledons</taxon>
        <taxon>Gunneridae</taxon>
        <taxon>Pentapetalae</taxon>
        <taxon>rosids</taxon>
        <taxon>malvids</taxon>
        <taxon>Brassicales</taxon>
        <taxon>Brassicaceae</taxon>
        <taxon>Brassiceae</taxon>
        <taxon>Brassica</taxon>
    </lineage>
</organism>
<evidence type="ECO:0000256" key="4">
    <source>
        <dbReference type="ARBA" id="ARBA00022448"/>
    </source>
</evidence>
<evidence type="ECO:0000256" key="8">
    <source>
        <dbReference type="ARBA" id="ARBA00031347"/>
    </source>
</evidence>
<name>A0ABQ7MWM7_BRACM</name>
<comment type="similarity">
    <text evidence="2 9">Belongs to the COG8 family.</text>
</comment>
<evidence type="ECO:0000256" key="2">
    <source>
        <dbReference type="ARBA" id="ARBA00006419"/>
    </source>
</evidence>
<dbReference type="Proteomes" id="UP000823674">
    <property type="component" value="Chromosome A03"/>
</dbReference>
<accession>A0ABQ7MWM7</accession>
<dbReference type="EMBL" id="JADBGQ010000003">
    <property type="protein sequence ID" value="KAG5403095.1"/>
    <property type="molecule type" value="Genomic_DNA"/>
</dbReference>
<dbReference type="SUPFAM" id="SSF74788">
    <property type="entry name" value="Cullin repeat-like"/>
    <property type="match status" value="1"/>
</dbReference>
<proteinExistence type="inferred from homology"/>
<keyword evidence="6 9" id="KW-0333">Golgi apparatus</keyword>
<keyword evidence="7 9" id="KW-0472">Membrane</keyword>
<comment type="subcellular location">
    <subcellularLocation>
        <location evidence="1 9">Golgi apparatus membrane</location>
        <topology evidence="1 9">Peripheral membrane protein</topology>
    </subcellularLocation>
</comment>
<evidence type="ECO:0000313" key="11">
    <source>
        <dbReference type="EMBL" id="KAG5403095.1"/>
    </source>
</evidence>
<dbReference type="PIRSF" id="PIRSF015415">
    <property type="entry name" value="COG8"/>
    <property type="match status" value="1"/>
</dbReference>
<comment type="caution">
    <text evidence="11">The sequence shown here is derived from an EMBL/GenBank/DDBJ whole genome shotgun (WGS) entry which is preliminary data.</text>
</comment>
<gene>
    <name evidence="11" type="primary">A03p005560.1_BraROA</name>
    <name evidence="11" type="ORF">IGI04_009214</name>
</gene>
<feature type="compositionally biased region" description="Basic and acidic residues" evidence="10">
    <location>
        <begin position="512"/>
        <end position="522"/>
    </location>
</feature>
<evidence type="ECO:0000256" key="5">
    <source>
        <dbReference type="ARBA" id="ARBA00022927"/>
    </source>
</evidence>
<evidence type="ECO:0000256" key="3">
    <source>
        <dbReference type="ARBA" id="ARBA00020983"/>
    </source>
</evidence>
<evidence type="ECO:0000313" key="12">
    <source>
        <dbReference type="Proteomes" id="UP000823674"/>
    </source>
</evidence>
<keyword evidence="5 9" id="KW-0653">Protein transport</keyword>
<evidence type="ECO:0000256" key="9">
    <source>
        <dbReference type="PIRNR" id="PIRNR015415"/>
    </source>
</evidence>
<dbReference type="InterPro" id="IPR007255">
    <property type="entry name" value="COG8"/>
</dbReference>
<sequence length="541" mass="60233">MATEMMSPPGETASLLSHASASQQPYVSELLSFTLDRLHKEPELLRVDAERTQRQMQEVAVGNYRAFITAADALLAIRQQVSFIDKHLESLICQVPKLMSGCTEFIDSAESILEKRKMNQALLANHSTLLDLLEIPQLMDTLPVIQALAAEVRQTTQSLLSQLLQKLRSNIQLPECLRIIGYLRRIGVFGEYEMRLQFLRCREAWLTGILEDLDQKNAYEYLKGMINCHRMHLFDVVNQYRAIFADDTSGSEENYDGGLLFSWAMHQITSHLKTLKIMLPKITEGGSLSNILDQCMYCAMGLGWVGLDFRGLLPPLFEEAVLNLFSKNINTAVENFQLVLDSHRWVPLPSVGFPSSGINDDSKDDVTPPSYLMEHPPLAVFINGVSAALNELRPCAPLTLKNVIAHELIKGLQAVSDSLLRYNTTRMLRLNESNLFLSLCRAFVEVVFPHCATCFGRCYPGGASIVMDAKSAYEGLSRILAASSSPEPSNKLVKTISTDATSASENGIASQVEEKQVESPNEKEEDSPIPLQIPETTPHES</sequence>
<evidence type="ECO:0000256" key="6">
    <source>
        <dbReference type="ARBA" id="ARBA00023034"/>
    </source>
</evidence>
<dbReference type="PANTHER" id="PTHR21311">
    <property type="entry name" value="CONSERVED OLIGOMERIC GOLGI COMPLEX COMPONENT 8"/>
    <property type="match status" value="1"/>
</dbReference>
<comment type="subunit">
    <text evidence="9">Component of the conserved oligomeric Golgi complex which is composed of eight different subunits and is required for normal Golgi morphology and localization.</text>
</comment>
<evidence type="ECO:0000256" key="1">
    <source>
        <dbReference type="ARBA" id="ARBA00004395"/>
    </source>
</evidence>
<dbReference type="Pfam" id="PF08700">
    <property type="entry name" value="VPS51_Exo84_N"/>
    <property type="match status" value="1"/>
</dbReference>
<evidence type="ECO:0000256" key="10">
    <source>
        <dbReference type="SAM" id="MobiDB-lite"/>
    </source>
</evidence>
<keyword evidence="12" id="KW-1185">Reference proteome</keyword>
<feature type="compositionally biased region" description="Polar residues" evidence="10">
    <location>
        <begin position="495"/>
        <end position="509"/>
    </location>
</feature>
<protein>
    <recommendedName>
        <fullName evidence="3 9">Conserved oligomeric Golgi complex subunit 8</fullName>
        <shortName evidence="9">COG complex subunit 8</shortName>
    </recommendedName>
    <alternativeName>
        <fullName evidence="8 9">Component of oligomeric Golgi complex 8</fullName>
    </alternativeName>
</protein>
<dbReference type="InterPro" id="IPR016632">
    <property type="entry name" value="COG8_Metazoal_Plant"/>
</dbReference>
<keyword evidence="4 9" id="KW-0813">Transport</keyword>